<dbReference type="PANTHER" id="PTHR23083:SF464">
    <property type="entry name" value="TETRATRICOPEPTIDE REPEAT DOMAIN 7, ISOFORM A"/>
    <property type="match status" value="1"/>
</dbReference>
<dbReference type="GO" id="GO:0072659">
    <property type="term" value="P:protein localization to plasma membrane"/>
    <property type="evidence" value="ECO:0007669"/>
    <property type="project" value="TreeGrafter"/>
</dbReference>
<dbReference type="GO" id="GO:0005886">
    <property type="term" value="C:plasma membrane"/>
    <property type="evidence" value="ECO:0007669"/>
    <property type="project" value="TreeGrafter"/>
</dbReference>
<evidence type="ECO:0000256" key="1">
    <source>
        <dbReference type="ARBA" id="ARBA00002550"/>
    </source>
</evidence>
<keyword evidence="2" id="KW-0677">Repeat</keyword>
<dbReference type="PANTHER" id="PTHR23083">
    <property type="entry name" value="TETRATRICOPEPTIDE REPEAT PROTEIN, TPR"/>
    <property type="match status" value="1"/>
</dbReference>
<feature type="domain" description="Tetratricopeptide repeat protein 7 N-terminal" evidence="6">
    <location>
        <begin position="104"/>
        <end position="422"/>
    </location>
</feature>
<dbReference type="PROSITE" id="PS50005">
    <property type="entry name" value="TPR"/>
    <property type="match status" value="2"/>
</dbReference>
<feature type="repeat" description="TPR" evidence="5">
    <location>
        <begin position="743"/>
        <end position="776"/>
    </location>
</feature>
<dbReference type="FunFam" id="1.25.40.10:FF:000421">
    <property type="entry name" value="Tetratricopeptide repeat domain 7B"/>
    <property type="match status" value="1"/>
</dbReference>
<evidence type="ECO:0000259" key="6">
    <source>
        <dbReference type="Pfam" id="PF19440"/>
    </source>
</evidence>
<keyword evidence="8" id="KW-1185">Reference proteome</keyword>
<evidence type="ECO:0000256" key="4">
    <source>
        <dbReference type="ARBA" id="ARBA00038251"/>
    </source>
</evidence>
<evidence type="ECO:0000256" key="5">
    <source>
        <dbReference type="PROSITE-ProRule" id="PRU00339"/>
    </source>
</evidence>
<dbReference type="InterPro" id="IPR051722">
    <property type="entry name" value="Endocytosis_PI4K-reg_protein"/>
</dbReference>
<dbReference type="InterPro" id="IPR013105">
    <property type="entry name" value="TPR_2"/>
</dbReference>
<dbReference type="OrthoDB" id="29013at2759"/>
<evidence type="ECO:0000313" key="8">
    <source>
        <dbReference type="Proteomes" id="UP000245119"/>
    </source>
</evidence>
<comment type="similarity">
    <text evidence="4">Belongs to the YPP1 family.</text>
</comment>
<dbReference type="EMBL" id="PZQS01000008">
    <property type="protein sequence ID" value="PVD26366.1"/>
    <property type="molecule type" value="Genomic_DNA"/>
</dbReference>
<name>A0A2T7NYY6_POMCA</name>
<dbReference type="InterPro" id="IPR011990">
    <property type="entry name" value="TPR-like_helical_dom_sf"/>
</dbReference>
<dbReference type="AlphaFoldDB" id="A0A2T7NYY6"/>
<protein>
    <recommendedName>
        <fullName evidence="6">Tetratricopeptide repeat protein 7 N-terminal domain-containing protein</fullName>
    </recommendedName>
</protein>
<reference evidence="7 8" key="1">
    <citation type="submission" date="2018-04" db="EMBL/GenBank/DDBJ databases">
        <title>The genome of golden apple snail Pomacea canaliculata provides insight into stress tolerance and invasive adaptation.</title>
        <authorList>
            <person name="Liu C."/>
            <person name="Liu B."/>
            <person name="Ren Y."/>
            <person name="Zhang Y."/>
            <person name="Wang H."/>
            <person name="Li S."/>
            <person name="Jiang F."/>
            <person name="Yin L."/>
            <person name="Zhang G."/>
            <person name="Qian W."/>
            <person name="Fan W."/>
        </authorList>
    </citation>
    <scope>NUCLEOTIDE SEQUENCE [LARGE SCALE GENOMIC DNA]</scope>
    <source>
        <strain evidence="7">SZHN2017</strain>
        <tissue evidence="7">Muscle</tissue>
    </source>
</reference>
<keyword evidence="3 5" id="KW-0802">TPR repeat</keyword>
<dbReference type="GO" id="GO:0046854">
    <property type="term" value="P:phosphatidylinositol phosphate biosynthetic process"/>
    <property type="evidence" value="ECO:0007669"/>
    <property type="project" value="TreeGrafter"/>
</dbReference>
<comment type="function">
    <text evidence="1">Involved in endocytosis.</text>
</comment>
<dbReference type="InterPro" id="IPR019734">
    <property type="entry name" value="TPR_rpt"/>
</dbReference>
<dbReference type="Pfam" id="PF07719">
    <property type="entry name" value="TPR_2"/>
    <property type="match status" value="1"/>
</dbReference>
<comment type="caution">
    <text evidence="7">The sequence shown here is derived from an EMBL/GenBank/DDBJ whole genome shotgun (WGS) entry which is preliminary data.</text>
</comment>
<dbReference type="Gene3D" id="1.25.40.10">
    <property type="entry name" value="Tetratricopeptide repeat domain"/>
    <property type="match status" value="2"/>
</dbReference>
<proteinExistence type="inferred from homology"/>
<evidence type="ECO:0000256" key="2">
    <source>
        <dbReference type="ARBA" id="ARBA00022737"/>
    </source>
</evidence>
<sequence>MRPGPPSSLAGQVKPRNRERCTANPSVIVYVSYKAMKTVLFSSLTVRKLTVWVTHGAYKLHPSADHNNASTRLVLLSKACSRNTCNWLTNHIFHDCCLLPSLVLLVYGEGQLEEFLLEHEPVEKNHAKAKAALASAEDQLHRAGQSRDKIGIQAQLLLGKLLYCCGEYRKALDILDQVDLHNVVLNSASSRMYLIAAEAYAVKGFCLEKVAPPSTSKYRAAEREENIISCYESAGDLAILYFQDHDKNMPASTSSSSLSAVETGVGPILDRAIQQSPIMLIKNGDLLRGVNRFRELLRACRFDDPSTYLSLAKNLAEVLIRGMCETTYKPIDLMARSSQAKGPKPRVYTGDRLALFVPEDINEEVLLLLLISEAIATREAVLDRSAEAADAREHAFANTSAVYDLLAIVLVRRAQFNLLFESFERALRFSFEEFHIWHQFANSLICAGKYSRALLVLKECYRLKPRNPVVPLQAAKLCYEYLHQYQEGVNWSKKAIEIGNNHPFMARSHMALGIGYSMQAIEARLQAERLALYKQALMSFKIPEALTYVRLALTYRSDHVHSLHLLVLLLTAQKQNQEAMLLIQTALEEYPENLSLLLTKSKLEEVLLGPEEALASCREMMKLWKDIHEIDSEEGSDGPSHKVTDRNTWDKRSLAQLTMNEFSERGSGSVRAESMAASRMERALSEVASSLNSSFMPRPGSQQSWLLQAQIWLQLAELYLVLNKVSEAEACVVETSSMFPLSHQVYFMRGRVLEHKQQFHEARVCYENAIAINPGHTKSLHHLGDILHLLGDNKLAEKILRDAINMDPTAHAPWYTLGTVLQALGRYEAASDCLLTAAGLEATSPIVPFTVIPRLMQ</sequence>
<dbReference type="Proteomes" id="UP000245119">
    <property type="component" value="Linkage Group LG8"/>
</dbReference>
<dbReference type="InterPro" id="IPR045819">
    <property type="entry name" value="TTC7_N"/>
</dbReference>
<feature type="repeat" description="TPR" evidence="5">
    <location>
        <begin position="777"/>
        <end position="810"/>
    </location>
</feature>
<dbReference type="SMART" id="SM00028">
    <property type="entry name" value="TPR"/>
    <property type="match status" value="7"/>
</dbReference>
<gene>
    <name evidence="7" type="ORF">C0Q70_14040</name>
</gene>
<accession>A0A2T7NYY6</accession>
<dbReference type="STRING" id="400727.A0A2T7NYY6"/>
<organism evidence="7 8">
    <name type="scientific">Pomacea canaliculata</name>
    <name type="common">Golden apple snail</name>
    <dbReference type="NCBI Taxonomy" id="400727"/>
    <lineage>
        <taxon>Eukaryota</taxon>
        <taxon>Metazoa</taxon>
        <taxon>Spiralia</taxon>
        <taxon>Lophotrochozoa</taxon>
        <taxon>Mollusca</taxon>
        <taxon>Gastropoda</taxon>
        <taxon>Caenogastropoda</taxon>
        <taxon>Architaenioglossa</taxon>
        <taxon>Ampullarioidea</taxon>
        <taxon>Ampullariidae</taxon>
        <taxon>Pomacea</taxon>
    </lineage>
</organism>
<evidence type="ECO:0000313" key="7">
    <source>
        <dbReference type="EMBL" id="PVD26366.1"/>
    </source>
</evidence>
<evidence type="ECO:0000256" key="3">
    <source>
        <dbReference type="ARBA" id="ARBA00022803"/>
    </source>
</evidence>
<dbReference type="Pfam" id="PF13181">
    <property type="entry name" value="TPR_8"/>
    <property type="match status" value="2"/>
</dbReference>
<dbReference type="Pfam" id="PF19440">
    <property type="entry name" value="TTC7_N"/>
    <property type="match status" value="1"/>
</dbReference>
<dbReference type="SUPFAM" id="SSF48452">
    <property type="entry name" value="TPR-like"/>
    <property type="match status" value="1"/>
</dbReference>